<evidence type="ECO:0000313" key="2">
    <source>
        <dbReference type="Proteomes" id="UP001246372"/>
    </source>
</evidence>
<sequence length="182" mass="20729">MLELELLTLPVELRQALERAWPDCPEAQRRALLGPWAAQGWRSVWPGQLWPWQGSQRWWRAGQARTWRASFEHFFSAQRSNLLQTSGPRLFDPDQPFFATPWTLARVLLCSPVPEVFSDAEYWAATMQLFGGDADLAASEMRGWAATLQQHGATARGMKRDRWWQETLAVMRASASGDLGSL</sequence>
<evidence type="ECO:0000313" key="1">
    <source>
        <dbReference type="EMBL" id="MDT9000928.1"/>
    </source>
</evidence>
<keyword evidence="2" id="KW-1185">Reference proteome</keyword>
<dbReference type="EMBL" id="JAVXZY010000007">
    <property type="protein sequence ID" value="MDT9000928.1"/>
    <property type="molecule type" value="Genomic_DNA"/>
</dbReference>
<name>A0ABU3PFQ6_9BURK</name>
<reference evidence="1" key="1">
    <citation type="submission" date="2023-09" db="EMBL/GenBank/DDBJ databases">
        <title>Paucibacter sp. APW11 Genome sequencing and assembly.</title>
        <authorList>
            <person name="Kim I."/>
        </authorList>
    </citation>
    <scope>NUCLEOTIDE SEQUENCE</scope>
    <source>
        <strain evidence="1">APW11</strain>
    </source>
</reference>
<protein>
    <submittedName>
        <fullName evidence="1">Uncharacterized protein</fullName>
    </submittedName>
</protein>
<proteinExistence type="predicted"/>
<accession>A0ABU3PFQ6</accession>
<dbReference type="RefSeq" id="WP_315651814.1">
    <property type="nucleotide sequence ID" value="NZ_JAVXZY010000007.1"/>
</dbReference>
<dbReference type="Proteomes" id="UP001246372">
    <property type="component" value="Unassembled WGS sequence"/>
</dbReference>
<gene>
    <name evidence="1" type="ORF">RQP53_16750</name>
</gene>
<organism evidence="1 2">
    <name type="scientific">Roseateles aquae</name>
    <dbReference type="NCBI Taxonomy" id="3077235"/>
    <lineage>
        <taxon>Bacteria</taxon>
        <taxon>Pseudomonadati</taxon>
        <taxon>Pseudomonadota</taxon>
        <taxon>Betaproteobacteria</taxon>
        <taxon>Burkholderiales</taxon>
        <taxon>Sphaerotilaceae</taxon>
        <taxon>Roseateles</taxon>
    </lineage>
</organism>
<comment type="caution">
    <text evidence="1">The sequence shown here is derived from an EMBL/GenBank/DDBJ whole genome shotgun (WGS) entry which is preliminary data.</text>
</comment>